<evidence type="ECO:0000313" key="1">
    <source>
        <dbReference type="EMBL" id="CAI9271595.1"/>
    </source>
</evidence>
<sequence>MATNGGYSLKQLERGDRWPYREHFVLTRLVSDGHSSDFVLGGVSSAVRDLTGAAEEVAMAFNDKVVEARMVTPGGLDQSEMRRKCAVGDLTSGRKEIVRWWRL</sequence>
<keyword evidence="2" id="KW-1185">Reference proteome</keyword>
<evidence type="ECO:0000313" key="2">
    <source>
        <dbReference type="Proteomes" id="UP001177003"/>
    </source>
</evidence>
<dbReference type="AlphaFoldDB" id="A0AA35VH39"/>
<gene>
    <name evidence="1" type="ORF">LSALG_LOCUS11862</name>
</gene>
<name>A0AA35VH39_LACSI</name>
<accession>A0AA35VH39</accession>
<protein>
    <submittedName>
        <fullName evidence="1">Uncharacterized protein</fullName>
    </submittedName>
</protein>
<organism evidence="1 2">
    <name type="scientific">Lactuca saligna</name>
    <name type="common">Willowleaf lettuce</name>
    <dbReference type="NCBI Taxonomy" id="75948"/>
    <lineage>
        <taxon>Eukaryota</taxon>
        <taxon>Viridiplantae</taxon>
        <taxon>Streptophyta</taxon>
        <taxon>Embryophyta</taxon>
        <taxon>Tracheophyta</taxon>
        <taxon>Spermatophyta</taxon>
        <taxon>Magnoliopsida</taxon>
        <taxon>eudicotyledons</taxon>
        <taxon>Gunneridae</taxon>
        <taxon>Pentapetalae</taxon>
        <taxon>asterids</taxon>
        <taxon>campanulids</taxon>
        <taxon>Asterales</taxon>
        <taxon>Asteraceae</taxon>
        <taxon>Cichorioideae</taxon>
        <taxon>Cichorieae</taxon>
        <taxon>Lactucinae</taxon>
        <taxon>Lactuca</taxon>
    </lineage>
</organism>
<proteinExistence type="predicted"/>
<dbReference type="EMBL" id="OX465078">
    <property type="protein sequence ID" value="CAI9271595.1"/>
    <property type="molecule type" value="Genomic_DNA"/>
</dbReference>
<dbReference type="Proteomes" id="UP001177003">
    <property type="component" value="Chromosome 2"/>
</dbReference>
<reference evidence="1" key="1">
    <citation type="submission" date="2023-04" db="EMBL/GenBank/DDBJ databases">
        <authorList>
            <person name="Vijverberg K."/>
            <person name="Xiong W."/>
            <person name="Schranz E."/>
        </authorList>
    </citation>
    <scope>NUCLEOTIDE SEQUENCE</scope>
</reference>